<protein>
    <submittedName>
        <fullName evidence="1">Uncharacterized protein</fullName>
    </submittedName>
</protein>
<dbReference type="EMBL" id="LAZR01000298">
    <property type="protein sequence ID" value="KKN76193.1"/>
    <property type="molecule type" value="Genomic_DNA"/>
</dbReference>
<dbReference type="AlphaFoldDB" id="A0A0F9WD79"/>
<comment type="caution">
    <text evidence="1">The sequence shown here is derived from an EMBL/GenBank/DDBJ whole genome shotgun (WGS) entry which is preliminary data.</text>
</comment>
<evidence type="ECO:0000313" key="1">
    <source>
        <dbReference type="EMBL" id="KKN76193.1"/>
    </source>
</evidence>
<organism evidence="1">
    <name type="scientific">marine sediment metagenome</name>
    <dbReference type="NCBI Taxonomy" id="412755"/>
    <lineage>
        <taxon>unclassified sequences</taxon>
        <taxon>metagenomes</taxon>
        <taxon>ecological metagenomes</taxon>
    </lineage>
</organism>
<gene>
    <name evidence="1" type="ORF">LCGC14_0372190</name>
</gene>
<proteinExistence type="predicted"/>
<name>A0A0F9WD79_9ZZZZ</name>
<accession>A0A0F9WD79</accession>
<reference evidence="1" key="1">
    <citation type="journal article" date="2015" name="Nature">
        <title>Complex archaea that bridge the gap between prokaryotes and eukaryotes.</title>
        <authorList>
            <person name="Spang A."/>
            <person name="Saw J.H."/>
            <person name="Jorgensen S.L."/>
            <person name="Zaremba-Niedzwiedzka K."/>
            <person name="Martijn J."/>
            <person name="Lind A.E."/>
            <person name="van Eijk R."/>
            <person name="Schleper C."/>
            <person name="Guy L."/>
            <person name="Ettema T.J."/>
        </authorList>
    </citation>
    <scope>NUCLEOTIDE SEQUENCE</scope>
</reference>
<sequence length="69" mass="7942">MKKQAVLVRVPGLQAYDKAFKALIGEKIQKVLQPMFDKEVVVLVVNEDIHFMDEADIRDLIDTMENLIK</sequence>